<evidence type="ECO:0000259" key="4">
    <source>
        <dbReference type="PROSITE" id="PS51782"/>
    </source>
</evidence>
<evidence type="ECO:0000256" key="2">
    <source>
        <dbReference type="ARBA" id="ARBA00023026"/>
    </source>
</evidence>
<protein>
    <recommendedName>
        <fullName evidence="4">LysM domain-containing protein</fullName>
    </recommendedName>
</protein>
<gene>
    <name evidence="5" type="ORF">ACH5RR_028911</name>
</gene>
<dbReference type="Pfam" id="PF01476">
    <property type="entry name" value="LysM"/>
    <property type="match status" value="1"/>
</dbReference>
<feature type="chain" id="PRO_5044745087" description="LysM domain-containing protein" evidence="3">
    <location>
        <begin position="20"/>
        <end position="82"/>
    </location>
</feature>
<dbReference type="CDD" id="cd00118">
    <property type="entry name" value="LysM"/>
    <property type="match status" value="1"/>
</dbReference>
<proteinExistence type="predicted"/>
<dbReference type="GO" id="GO:0008061">
    <property type="term" value="F:chitin binding"/>
    <property type="evidence" value="ECO:0007669"/>
    <property type="project" value="UniProtKB-KW"/>
</dbReference>
<keyword evidence="6" id="KW-1185">Reference proteome</keyword>
<feature type="domain" description="LysM" evidence="4">
    <location>
        <begin position="34"/>
        <end position="78"/>
    </location>
</feature>
<dbReference type="EMBL" id="JBJUIK010000012">
    <property type="protein sequence ID" value="KAL3509510.1"/>
    <property type="molecule type" value="Genomic_DNA"/>
</dbReference>
<dbReference type="InterPro" id="IPR036779">
    <property type="entry name" value="LysM_dom_sf"/>
</dbReference>
<dbReference type="PROSITE" id="PS51782">
    <property type="entry name" value="LYSM"/>
    <property type="match status" value="1"/>
</dbReference>
<evidence type="ECO:0000313" key="6">
    <source>
        <dbReference type="Proteomes" id="UP001630127"/>
    </source>
</evidence>
<comment type="caution">
    <text evidence="5">The sequence shown here is derived from an EMBL/GenBank/DDBJ whole genome shotgun (WGS) entry which is preliminary data.</text>
</comment>
<dbReference type="Gene3D" id="3.10.350.10">
    <property type="entry name" value="LysM domain"/>
    <property type="match status" value="1"/>
</dbReference>
<evidence type="ECO:0000256" key="3">
    <source>
        <dbReference type="SAM" id="SignalP"/>
    </source>
</evidence>
<keyword evidence="1" id="KW-0147">Chitin-binding</keyword>
<reference evidence="5 6" key="1">
    <citation type="submission" date="2024-11" db="EMBL/GenBank/DDBJ databases">
        <title>A near-complete genome assembly of Cinchona calisaya.</title>
        <authorList>
            <person name="Lian D.C."/>
            <person name="Zhao X.W."/>
            <person name="Wei L."/>
        </authorList>
    </citation>
    <scope>NUCLEOTIDE SEQUENCE [LARGE SCALE GENOMIC DNA]</scope>
    <source>
        <tissue evidence="5">Nenye</tissue>
    </source>
</reference>
<keyword evidence="2" id="KW-0843">Virulence</keyword>
<organism evidence="5 6">
    <name type="scientific">Cinchona calisaya</name>
    <dbReference type="NCBI Taxonomy" id="153742"/>
    <lineage>
        <taxon>Eukaryota</taxon>
        <taxon>Viridiplantae</taxon>
        <taxon>Streptophyta</taxon>
        <taxon>Embryophyta</taxon>
        <taxon>Tracheophyta</taxon>
        <taxon>Spermatophyta</taxon>
        <taxon>Magnoliopsida</taxon>
        <taxon>eudicotyledons</taxon>
        <taxon>Gunneridae</taxon>
        <taxon>Pentapetalae</taxon>
        <taxon>asterids</taxon>
        <taxon>lamiids</taxon>
        <taxon>Gentianales</taxon>
        <taxon>Rubiaceae</taxon>
        <taxon>Cinchonoideae</taxon>
        <taxon>Cinchoneae</taxon>
        <taxon>Cinchona</taxon>
    </lineage>
</organism>
<dbReference type="SUPFAM" id="SSF54106">
    <property type="entry name" value="LysM domain"/>
    <property type="match status" value="1"/>
</dbReference>
<dbReference type="PANTHER" id="PTHR34997">
    <property type="entry name" value="AM15"/>
    <property type="match status" value="1"/>
</dbReference>
<sequence length="82" mass="8739">MAQMQVVLVLSLLLIVAMAESRNIGIDTVPSCISVYAAQIGDTCFSVAQQFKLTAEVFSSINPNLVCDNIFAGQWLCVAGSI</sequence>
<name>A0ABD2YQ50_9GENT</name>
<dbReference type="SMART" id="SM00257">
    <property type="entry name" value="LysM"/>
    <property type="match status" value="1"/>
</dbReference>
<dbReference type="AlphaFoldDB" id="A0ABD2YQ50"/>
<accession>A0ABD2YQ50</accession>
<dbReference type="Proteomes" id="UP001630127">
    <property type="component" value="Unassembled WGS sequence"/>
</dbReference>
<dbReference type="InterPro" id="IPR052210">
    <property type="entry name" value="LysM1-like"/>
</dbReference>
<evidence type="ECO:0000256" key="1">
    <source>
        <dbReference type="ARBA" id="ARBA00022669"/>
    </source>
</evidence>
<feature type="signal peptide" evidence="3">
    <location>
        <begin position="1"/>
        <end position="19"/>
    </location>
</feature>
<keyword evidence="3" id="KW-0732">Signal</keyword>
<evidence type="ECO:0000313" key="5">
    <source>
        <dbReference type="EMBL" id="KAL3509510.1"/>
    </source>
</evidence>
<dbReference type="PANTHER" id="PTHR34997:SF1">
    <property type="entry name" value="PEPTIDOGLYCAN-BINDING LYSIN DOMAIN"/>
    <property type="match status" value="1"/>
</dbReference>
<dbReference type="InterPro" id="IPR018392">
    <property type="entry name" value="LysM"/>
</dbReference>